<keyword evidence="2" id="KW-0418">Kinase</keyword>
<dbReference type="Pfam" id="PF01636">
    <property type="entry name" value="APH"/>
    <property type="match status" value="1"/>
</dbReference>
<dbReference type="Gene3D" id="3.90.1200.10">
    <property type="match status" value="1"/>
</dbReference>
<name>A0ABU0KEZ9_9ACTN</name>
<evidence type="ECO:0000259" key="1">
    <source>
        <dbReference type="Pfam" id="PF01636"/>
    </source>
</evidence>
<dbReference type="InterPro" id="IPR051678">
    <property type="entry name" value="AGP_Transferase"/>
</dbReference>
<organism evidence="2 3">
    <name type="scientific">Streptomyces thermodiastaticus</name>
    <dbReference type="NCBI Taxonomy" id="44061"/>
    <lineage>
        <taxon>Bacteria</taxon>
        <taxon>Bacillati</taxon>
        <taxon>Actinomycetota</taxon>
        <taxon>Actinomycetes</taxon>
        <taxon>Kitasatosporales</taxon>
        <taxon>Streptomycetaceae</taxon>
        <taxon>Streptomyces</taxon>
    </lineage>
</organism>
<feature type="domain" description="Aminoglycoside phosphotransferase" evidence="1">
    <location>
        <begin position="33"/>
        <end position="263"/>
    </location>
</feature>
<keyword evidence="3" id="KW-1185">Reference proteome</keyword>
<keyword evidence="2" id="KW-0808">Transferase</keyword>
<dbReference type="SUPFAM" id="SSF56112">
    <property type="entry name" value="Protein kinase-like (PK-like)"/>
    <property type="match status" value="1"/>
</dbReference>
<evidence type="ECO:0000313" key="2">
    <source>
        <dbReference type="EMBL" id="MDQ0487966.1"/>
    </source>
</evidence>
<sequence length="320" mass="35049">MGTTTEDASAHSWSSTRAWVEKTLSAGERVERVERLRGGWTSEMRRLDVTGPDGPRSLVLRSFVTPFFVRHAEGLLTREADILRLLAATDVPAAALVAVDATAQHCDHPSLLMTRLPGAVRLDDEGAEARADALARLLVRIHALPVPAHDRPRTYQPWASADRVTPPATTRRPELWHRAADVIRREPPPYESRFLHRDFHPGNVLFTGPDDAPQVSGVVDWVETSWGPADLDVAHCATALALLHGAEAGLAFADRYTAAGGTLTPDAPAHLYWRLLDTLGYGDAEKVAAPWRTLGRTDLTPEVLAGRLEAYLDALFTQYG</sequence>
<evidence type="ECO:0000313" key="3">
    <source>
        <dbReference type="Proteomes" id="UP001236795"/>
    </source>
</evidence>
<dbReference type="InterPro" id="IPR002575">
    <property type="entry name" value="Aminoglycoside_PTrfase"/>
</dbReference>
<dbReference type="Proteomes" id="UP001236795">
    <property type="component" value="Unassembled WGS sequence"/>
</dbReference>
<dbReference type="GO" id="GO:0016301">
    <property type="term" value="F:kinase activity"/>
    <property type="evidence" value="ECO:0007669"/>
    <property type="project" value="UniProtKB-KW"/>
</dbReference>
<dbReference type="EMBL" id="JAUSWC010000009">
    <property type="protein sequence ID" value="MDQ0487966.1"/>
    <property type="molecule type" value="Genomic_DNA"/>
</dbReference>
<gene>
    <name evidence="2" type="ORF">QO019_002821</name>
</gene>
<proteinExistence type="predicted"/>
<protein>
    <submittedName>
        <fullName evidence="2">Aminoglycoside phosphotransferase (APT) family kinase protein</fullName>
    </submittedName>
</protein>
<accession>A0ABU0KEZ9</accession>
<dbReference type="Gene3D" id="3.30.200.20">
    <property type="entry name" value="Phosphorylase Kinase, domain 1"/>
    <property type="match status" value="1"/>
</dbReference>
<dbReference type="PANTHER" id="PTHR21310">
    <property type="entry name" value="AMINOGLYCOSIDE PHOSPHOTRANSFERASE-RELATED-RELATED"/>
    <property type="match status" value="1"/>
</dbReference>
<comment type="caution">
    <text evidence="2">The sequence shown here is derived from an EMBL/GenBank/DDBJ whole genome shotgun (WGS) entry which is preliminary data.</text>
</comment>
<dbReference type="InterPro" id="IPR011009">
    <property type="entry name" value="Kinase-like_dom_sf"/>
</dbReference>
<reference evidence="2 3" key="1">
    <citation type="submission" date="2023-07" db="EMBL/GenBank/DDBJ databases">
        <title>Genomic Encyclopedia of Type Strains, Phase IV (KMG-IV): sequencing the most valuable type-strain genomes for metagenomic binning, comparative biology and taxonomic classification.</title>
        <authorList>
            <person name="Goeker M."/>
        </authorList>
    </citation>
    <scope>NUCLEOTIDE SEQUENCE [LARGE SCALE GENOMIC DNA]</scope>
    <source>
        <strain evidence="2 3">DSM 40573</strain>
    </source>
</reference>
<dbReference type="RefSeq" id="WP_251143386.1">
    <property type="nucleotide sequence ID" value="NZ_JAUSWC010000009.1"/>
</dbReference>